<dbReference type="EMBL" id="AADV02000035">
    <property type="protein sequence ID" value="EAM50180.1"/>
    <property type="molecule type" value="Genomic_DNA"/>
</dbReference>
<evidence type="ECO:0000256" key="2">
    <source>
        <dbReference type="ARBA" id="ARBA00022991"/>
    </source>
</evidence>
<proteinExistence type="inferred from homology"/>
<name>Q4C209_CROWT</name>
<keyword evidence="2" id="KW-0157">Chromophore</keyword>
<comment type="similarity">
    <text evidence="1">Belongs to the phycobiliprotein family.</text>
</comment>
<keyword evidence="5" id="KW-1185">Reference proteome</keyword>
<dbReference type="Gene3D" id="1.10.490.20">
    <property type="entry name" value="Phycocyanins"/>
    <property type="match status" value="1"/>
</dbReference>
<dbReference type="InterPro" id="IPR038719">
    <property type="entry name" value="Phycobilisome_asu/bsu_sf"/>
</dbReference>
<dbReference type="KEGG" id="cwa:CwatDRAFT_2836"/>
<organism evidence="4 5">
    <name type="scientific">Crocosphaera watsonii WH 8501</name>
    <dbReference type="NCBI Taxonomy" id="165597"/>
    <lineage>
        <taxon>Bacteria</taxon>
        <taxon>Bacillati</taxon>
        <taxon>Cyanobacteriota</taxon>
        <taxon>Cyanophyceae</taxon>
        <taxon>Oscillatoriophycideae</taxon>
        <taxon>Chroococcales</taxon>
        <taxon>Aphanothecaceae</taxon>
        <taxon>Crocosphaera</taxon>
    </lineage>
</organism>
<dbReference type="SUPFAM" id="SSF46458">
    <property type="entry name" value="Globin-like"/>
    <property type="match status" value="1"/>
</dbReference>
<protein>
    <submittedName>
        <fullName evidence="4">Phycobilisome protein</fullName>
    </submittedName>
</protein>
<accession>Q4C209</accession>
<comment type="caution">
    <text evidence="4">The sequence shown here is derived from an EMBL/GenBank/DDBJ whole genome shotgun (WGS) entry which is preliminary data.</text>
</comment>
<dbReference type="GO" id="GO:0015979">
    <property type="term" value="P:photosynthesis"/>
    <property type="evidence" value="ECO:0007669"/>
    <property type="project" value="InterPro"/>
</dbReference>
<dbReference type="GO" id="GO:0030089">
    <property type="term" value="C:phycobilisome"/>
    <property type="evidence" value="ECO:0007669"/>
    <property type="project" value="InterPro"/>
</dbReference>
<dbReference type="InterPro" id="IPR012128">
    <property type="entry name" value="Phycobilisome_asu/bsu"/>
</dbReference>
<evidence type="ECO:0000313" key="4">
    <source>
        <dbReference type="EMBL" id="EAM50180.1"/>
    </source>
</evidence>
<dbReference type="AlphaFoldDB" id="Q4C209"/>
<dbReference type="InterPro" id="IPR009050">
    <property type="entry name" value="Globin-like_sf"/>
</dbReference>
<evidence type="ECO:0000256" key="1">
    <source>
        <dbReference type="ARBA" id="ARBA00008182"/>
    </source>
</evidence>
<gene>
    <name evidence="4" type="ORF">CwatDRAFT_2836</name>
</gene>
<evidence type="ECO:0000256" key="3">
    <source>
        <dbReference type="ARBA" id="ARBA00023307"/>
    </source>
</evidence>
<keyword evidence="3" id="KW-0089">Bile pigment</keyword>
<dbReference type="Proteomes" id="UP000003922">
    <property type="component" value="Unassembled WGS sequence"/>
</dbReference>
<sequence length="67" mass="7317">MVGGTGPIDEWGMAGAREVYRALGIDTATYITGLTFLRNRGCAPRDLSPQALLEYNGYLDYLINSMS</sequence>
<reference evidence="4" key="3">
    <citation type="submission" date="2016-12" db="EMBL/GenBank/DDBJ databases">
        <title>Annotation of the draft genome assembly of Crocosphaera watsonii WH 8501.</title>
        <authorList>
            <consortium name="US DOE Joint Genome Institute (JGI-ORNL)"/>
            <person name="Larimer F."/>
            <person name="Land M."/>
        </authorList>
    </citation>
    <scope>NUCLEOTIDE SEQUENCE</scope>
    <source>
        <strain evidence="4">WH 8501</strain>
    </source>
</reference>
<dbReference type="Pfam" id="PF00502">
    <property type="entry name" value="Phycobilisome"/>
    <property type="match status" value="1"/>
</dbReference>
<reference evidence="4" key="2">
    <citation type="submission" date="2005-06" db="EMBL/GenBank/DDBJ databases">
        <title>Sequencing of the draft genome and assembly of Crocosphaera watsonii WH 8501.</title>
        <authorList>
            <consortium name="US DOE Joint Genome Institute (JGI-PGF)"/>
            <person name="Copeland A."/>
            <person name="Lucas S."/>
            <person name="Lapidus A."/>
            <person name="Barry K."/>
            <person name="Detter C."/>
            <person name="Glavina T."/>
            <person name="Hammon N."/>
            <person name="Israni S."/>
            <person name="Pitluck S."/>
            <person name="Richardson P."/>
        </authorList>
    </citation>
    <scope>NUCLEOTIDE SEQUENCE [LARGE SCALE GENOMIC DNA]</scope>
    <source>
        <strain evidence="4">WH 8501</strain>
    </source>
</reference>
<evidence type="ECO:0000313" key="5">
    <source>
        <dbReference type="Proteomes" id="UP000003922"/>
    </source>
</evidence>
<reference evidence="4" key="1">
    <citation type="submission" date="2004-02" db="EMBL/GenBank/DDBJ databases">
        <authorList>
            <consortium name="DOE Joint Genome Institute"/>
        </authorList>
    </citation>
    <scope>NUCLEOTIDE SEQUENCE [LARGE SCALE GENOMIC DNA]</scope>
    <source>
        <strain evidence="4">WH 8501</strain>
    </source>
</reference>